<sequence>MKRRSRAGTLPAHIIVWLYAAVLCVPLYFVLASTVKDNTAVFANGFALPKEWLWSNFSKAWELAGLGPAMLNSLLITLAAEVFGLVLAIPAAYAVARSRSWFAGFAEKAFSLGFLIPAFAALVPTVLLAIRLNLFHTRLFLILFLTATAQPLSVILLAQFMRLVPAEIEEAALVDGAGRFRILFTVFIPLSMPGIATIFILNFLGIWNEYLFSNVLLGSDIAVRTIQVALPTLQSQTNPQYGSSPRPPCSARCRSSSCSPWPRSG</sequence>
<keyword evidence="5 7" id="KW-1133">Transmembrane helix</keyword>
<evidence type="ECO:0000313" key="11">
    <source>
        <dbReference type="Proteomes" id="UP001589894"/>
    </source>
</evidence>
<comment type="subcellular location">
    <subcellularLocation>
        <location evidence="1 7">Cell membrane</location>
        <topology evidence="1 7">Multi-pass membrane protein</topology>
    </subcellularLocation>
</comment>
<dbReference type="RefSeq" id="WP_377342845.1">
    <property type="nucleotide sequence ID" value="NZ_JBHLUE010000026.1"/>
</dbReference>
<evidence type="ECO:0000313" key="10">
    <source>
        <dbReference type="EMBL" id="MFC0567540.1"/>
    </source>
</evidence>
<keyword evidence="4 7" id="KW-0812">Transmembrane</keyword>
<evidence type="ECO:0000259" key="9">
    <source>
        <dbReference type="PROSITE" id="PS50928"/>
    </source>
</evidence>
<feature type="region of interest" description="Disordered" evidence="8">
    <location>
        <begin position="236"/>
        <end position="265"/>
    </location>
</feature>
<evidence type="ECO:0000256" key="1">
    <source>
        <dbReference type="ARBA" id="ARBA00004651"/>
    </source>
</evidence>
<evidence type="ECO:0000256" key="6">
    <source>
        <dbReference type="ARBA" id="ARBA00023136"/>
    </source>
</evidence>
<dbReference type="InterPro" id="IPR000515">
    <property type="entry name" value="MetI-like"/>
</dbReference>
<proteinExistence type="inferred from homology"/>
<feature type="transmembrane region" description="Helical" evidence="7">
    <location>
        <begin position="12"/>
        <end position="31"/>
    </location>
</feature>
<organism evidence="10 11">
    <name type="scientific">Plantactinospora siamensis</name>
    <dbReference type="NCBI Taxonomy" id="555372"/>
    <lineage>
        <taxon>Bacteria</taxon>
        <taxon>Bacillati</taxon>
        <taxon>Actinomycetota</taxon>
        <taxon>Actinomycetes</taxon>
        <taxon>Micromonosporales</taxon>
        <taxon>Micromonosporaceae</taxon>
        <taxon>Plantactinospora</taxon>
    </lineage>
</organism>
<evidence type="ECO:0000256" key="8">
    <source>
        <dbReference type="SAM" id="MobiDB-lite"/>
    </source>
</evidence>
<dbReference type="EMBL" id="JBHLUE010000026">
    <property type="protein sequence ID" value="MFC0567540.1"/>
    <property type="molecule type" value="Genomic_DNA"/>
</dbReference>
<protein>
    <submittedName>
        <fullName evidence="10">Carbohydrate ABC transporter permease</fullName>
    </submittedName>
</protein>
<evidence type="ECO:0000256" key="7">
    <source>
        <dbReference type="RuleBase" id="RU363032"/>
    </source>
</evidence>
<evidence type="ECO:0000256" key="2">
    <source>
        <dbReference type="ARBA" id="ARBA00022448"/>
    </source>
</evidence>
<comment type="similarity">
    <text evidence="7">Belongs to the binding-protein-dependent transport system permease family.</text>
</comment>
<name>A0ABV6P3C9_9ACTN</name>
<dbReference type="Pfam" id="PF00528">
    <property type="entry name" value="BPD_transp_1"/>
    <property type="match status" value="1"/>
</dbReference>
<keyword evidence="11" id="KW-1185">Reference proteome</keyword>
<feature type="transmembrane region" description="Helical" evidence="7">
    <location>
        <begin position="138"/>
        <end position="161"/>
    </location>
</feature>
<dbReference type="InterPro" id="IPR050901">
    <property type="entry name" value="BP-dep_ABC_trans_perm"/>
</dbReference>
<dbReference type="CDD" id="cd06261">
    <property type="entry name" value="TM_PBP2"/>
    <property type="match status" value="1"/>
</dbReference>
<dbReference type="PROSITE" id="PS50928">
    <property type="entry name" value="ABC_TM1"/>
    <property type="match status" value="1"/>
</dbReference>
<keyword evidence="2 7" id="KW-0813">Transport</keyword>
<dbReference type="PANTHER" id="PTHR32243">
    <property type="entry name" value="MALTOSE TRANSPORT SYSTEM PERMEASE-RELATED"/>
    <property type="match status" value="1"/>
</dbReference>
<dbReference type="PANTHER" id="PTHR32243:SF24">
    <property type="entry name" value="DIACETYLCHITOBIOSE UPTAKE SYSTEM PERMEASE PROTEIN NGCG"/>
    <property type="match status" value="1"/>
</dbReference>
<gene>
    <name evidence="10" type="ORF">ACFFHU_25810</name>
</gene>
<dbReference type="Gene3D" id="1.10.3720.10">
    <property type="entry name" value="MetI-like"/>
    <property type="match status" value="1"/>
</dbReference>
<keyword evidence="6 7" id="KW-0472">Membrane</keyword>
<feature type="transmembrane region" description="Helical" evidence="7">
    <location>
        <begin position="74"/>
        <end position="96"/>
    </location>
</feature>
<feature type="domain" description="ABC transmembrane type-1" evidence="9">
    <location>
        <begin position="70"/>
        <end position="265"/>
    </location>
</feature>
<evidence type="ECO:0000256" key="3">
    <source>
        <dbReference type="ARBA" id="ARBA00022475"/>
    </source>
</evidence>
<feature type="compositionally biased region" description="Low complexity" evidence="8">
    <location>
        <begin position="249"/>
        <end position="265"/>
    </location>
</feature>
<dbReference type="InterPro" id="IPR035906">
    <property type="entry name" value="MetI-like_sf"/>
</dbReference>
<evidence type="ECO:0000256" key="4">
    <source>
        <dbReference type="ARBA" id="ARBA00022692"/>
    </source>
</evidence>
<feature type="transmembrane region" description="Helical" evidence="7">
    <location>
        <begin position="108"/>
        <end position="132"/>
    </location>
</feature>
<dbReference type="SUPFAM" id="SSF161098">
    <property type="entry name" value="MetI-like"/>
    <property type="match status" value="1"/>
</dbReference>
<accession>A0ABV6P3C9</accession>
<feature type="transmembrane region" description="Helical" evidence="7">
    <location>
        <begin position="182"/>
        <end position="207"/>
    </location>
</feature>
<evidence type="ECO:0000256" key="5">
    <source>
        <dbReference type="ARBA" id="ARBA00022989"/>
    </source>
</evidence>
<dbReference type="Proteomes" id="UP001589894">
    <property type="component" value="Unassembled WGS sequence"/>
</dbReference>
<reference evidence="10 11" key="1">
    <citation type="submission" date="2024-09" db="EMBL/GenBank/DDBJ databases">
        <authorList>
            <person name="Sun Q."/>
            <person name="Mori K."/>
        </authorList>
    </citation>
    <scope>NUCLEOTIDE SEQUENCE [LARGE SCALE GENOMIC DNA]</scope>
    <source>
        <strain evidence="10 11">TBRC 2205</strain>
    </source>
</reference>
<comment type="caution">
    <text evidence="10">The sequence shown here is derived from an EMBL/GenBank/DDBJ whole genome shotgun (WGS) entry which is preliminary data.</text>
</comment>
<keyword evidence="3" id="KW-1003">Cell membrane</keyword>